<dbReference type="SUPFAM" id="SSF47240">
    <property type="entry name" value="Ferritin-like"/>
    <property type="match status" value="1"/>
</dbReference>
<dbReference type="AlphaFoldDB" id="A0A1H9LCV8"/>
<dbReference type="Pfam" id="PF00268">
    <property type="entry name" value="Ribonuc_red_sm"/>
    <property type="match status" value="1"/>
</dbReference>
<proteinExistence type="predicted"/>
<dbReference type="STRING" id="1186196.SAMN04489841_2921"/>
<organism evidence="1 2">
    <name type="scientific">Natrinema salaciae</name>
    <dbReference type="NCBI Taxonomy" id="1186196"/>
    <lineage>
        <taxon>Archaea</taxon>
        <taxon>Methanobacteriati</taxon>
        <taxon>Methanobacteriota</taxon>
        <taxon>Stenosarchaea group</taxon>
        <taxon>Halobacteria</taxon>
        <taxon>Halobacteriales</taxon>
        <taxon>Natrialbaceae</taxon>
        <taxon>Natrinema</taxon>
    </lineage>
</organism>
<dbReference type="Proteomes" id="UP000199114">
    <property type="component" value="Unassembled WGS sequence"/>
</dbReference>
<dbReference type="InterPro" id="IPR012348">
    <property type="entry name" value="RNR-like"/>
</dbReference>
<sequence length="353" mass="39598">MAVTHATTSTAFRAERIDTESKWYDLFQKGVELGTWDVEKLFDEVGFEADREILASLEPAERTQIRYLLSGFLDGEFAVGEDASHHLQRIAGAPCFDDNEEMEMYMTMFTLTEHKHTQFIDVYMHEVLGEQDAFADLNPKRGGARVPIVQATGLGDVYDRQGQLTARAAHSTDPVDIAKALTVYHMIVEGLLARGGFYSINKLSGNAPLPLLNHGFKFISTDEGRHITHGVEALSELIEKERAGEPEFQGVSRAIVDVLYENVASIADFGYMFTDAVDDPLEIGFDDLLLRVGRLIDGQFNEALDLDVDHHRVVGLVADRHQECLETDVDDAVREYRKLYRRKRAADGGRDDD</sequence>
<reference evidence="2" key="1">
    <citation type="submission" date="2016-10" db="EMBL/GenBank/DDBJ databases">
        <authorList>
            <person name="Varghese N."/>
            <person name="Submissions S."/>
        </authorList>
    </citation>
    <scope>NUCLEOTIDE SEQUENCE [LARGE SCALE GENOMIC DNA]</scope>
    <source>
        <strain evidence="2">DSM 25055</strain>
    </source>
</reference>
<dbReference type="InterPro" id="IPR009078">
    <property type="entry name" value="Ferritin-like_SF"/>
</dbReference>
<accession>A0A1H9LCV8</accession>
<dbReference type="EMBL" id="FOFD01000004">
    <property type="protein sequence ID" value="SER09089.1"/>
    <property type="molecule type" value="Genomic_DNA"/>
</dbReference>
<evidence type="ECO:0000313" key="1">
    <source>
        <dbReference type="EMBL" id="SER09089.1"/>
    </source>
</evidence>
<dbReference type="GO" id="GO:0009263">
    <property type="term" value="P:deoxyribonucleotide biosynthetic process"/>
    <property type="evidence" value="ECO:0007669"/>
    <property type="project" value="InterPro"/>
</dbReference>
<evidence type="ECO:0000313" key="2">
    <source>
        <dbReference type="Proteomes" id="UP000199114"/>
    </source>
</evidence>
<protein>
    <submittedName>
        <fullName evidence="1">Ribonucleotide reductase, small chain</fullName>
    </submittedName>
</protein>
<gene>
    <name evidence="1" type="ORF">SAMN04489841_2921</name>
</gene>
<keyword evidence="2" id="KW-1185">Reference proteome</keyword>
<name>A0A1H9LCV8_9EURY</name>
<dbReference type="GO" id="GO:0016491">
    <property type="term" value="F:oxidoreductase activity"/>
    <property type="evidence" value="ECO:0007669"/>
    <property type="project" value="InterPro"/>
</dbReference>
<dbReference type="Gene3D" id="1.10.620.20">
    <property type="entry name" value="Ribonucleotide Reductase, subunit A"/>
    <property type="match status" value="1"/>
</dbReference>
<dbReference type="InterPro" id="IPR000358">
    <property type="entry name" value="RNR_small_fam"/>
</dbReference>